<dbReference type="InterPro" id="IPR011989">
    <property type="entry name" value="ARM-like"/>
</dbReference>
<keyword evidence="3" id="KW-1185">Reference proteome</keyword>
<name>A0A448XQF3_9PLAT</name>
<evidence type="ECO:0000313" key="3">
    <source>
        <dbReference type="Proteomes" id="UP000784294"/>
    </source>
</evidence>
<protein>
    <recommendedName>
        <fullName evidence="4">TOG domain-containing protein</fullName>
    </recommendedName>
</protein>
<evidence type="ECO:0000256" key="1">
    <source>
        <dbReference type="ARBA" id="ARBA00022737"/>
    </source>
</evidence>
<dbReference type="GO" id="GO:0006417">
    <property type="term" value="P:regulation of translation"/>
    <property type="evidence" value="ECO:0007669"/>
    <property type="project" value="TreeGrafter"/>
</dbReference>
<sequence length="70" mass="7814">MTQCAPKQLSACLPQIVPRLLTVLLESQPQLRQAGGKALTQIGGVIRNPEVQGMWNIGLHILFILFLFRF</sequence>
<dbReference type="PANTHER" id="PTHR23346">
    <property type="entry name" value="TRANSLATIONAL ACTIVATOR GCN1-RELATED"/>
    <property type="match status" value="1"/>
</dbReference>
<dbReference type="Gene3D" id="1.25.10.10">
    <property type="entry name" value="Leucine-rich Repeat Variant"/>
    <property type="match status" value="1"/>
</dbReference>
<dbReference type="OrthoDB" id="5148094at2759"/>
<dbReference type="Proteomes" id="UP000784294">
    <property type="component" value="Unassembled WGS sequence"/>
</dbReference>
<keyword evidence="1" id="KW-0677">Repeat</keyword>
<comment type="caution">
    <text evidence="2">The sequence shown here is derived from an EMBL/GenBank/DDBJ whole genome shotgun (WGS) entry which is preliminary data.</text>
</comment>
<reference evidence="2" key="1">
    <citation type="submission" date="2018-11" db="EMBL/GenBank/DDBJ databases">
        <authorList>
            <consortium name="Pathogen Informatics"/>
        </authorList>
    </citation>
    <scope>NUCLEOTIDE SEQUENCE</scope>
</reference>
<evidence type="ECO:0000313" key="2">
    <source>
        <dbReference type="EMBL" id="VEL42309.1"/>
    </source>
</evidence>
<organism evidence="2 3">
    <name type="scientific">Protopolystoma xenopodis</name>
    <dbReference type="NCBI Taxonomy" id="117903"/>
    <lineage>
        <taxon>Eukaryota</taxon>
        <taxon>Metazoa</taxon>
        <taxon>Spiralia</taxon>
        <taxon>Lophotrochozoa</taxon>
        <taxon>Platyhelminthes</taxon>
        <taxon>Monogenea</taxon>
        <taxon>Polyopisthocotylea</taxon>
        <taxon>Polystomatidea</taxon>
        <taxon>Polystomatidae</taxon>
        <taxon>Protopolystoma</taxon>
    </lineage>
</organism>
<evidence type="ECO:0008006" key="4">
    <source>
        <dbReference type="Google" id="ProtNLM"/>
    </source>
</evidence>
<dbReference type="SUPFAM" id="SSF48371">
    <property type="entry name" value="ARM repeat"/>
    <property type="match status" value="1"/>
</dbReference>
<dbReference type="GO" id="GO:0019887">
    <property type="term" value="F:protein kinase regulator activity"/>
    <property type="evidence" value="ECO:0007669"/>
    <property type="project" value="TreeGrafter"/>
</dbReference>
<dbReference type="EMBL" id="CAAALY010273733">
    <property type="protein sequence ID" value="VEL42309.1"/>
    <property type="molecule type" value="Genomic_DNA"/>
</dbReference>
<proteinExistence type="predicted"/>
<dbReference type="AlphaFoldDB" id="A0A448XQF3"/>
<dbReference type="GO" id="GO:0034198">
    <property type="term" value="P:cellular response to amino acid starvation"/>
    <property type="evidence" value="ECO:0007669"/>
    <property type="project" value="TreeGrafter"/>
</dbReference>
<dbReference type="GO" id="GO:0005829">
    <property type="term" value="C:cytosol"/>
    <property type="evidence" value="ECO:0007669"/>
    <property type="project" value="TreeGrafter"/>
</dbReference>
<dbReference type="InterPro" id="IPR016024">
    <property type="entry name" value="ARM-type_fold"/>
</dbReference>
<dbReference type="PANTHER" id="PTHR23346:SF7">
    <property type="entry name" value="STALLED RIBOSOME SENSOR GCN1"/>
    <property type="match status" value="1"/>
</dbReference>
<accession>A0A448XQF3</accession>
<gene>
    <name evidence="2" type="ORF">PXEA_LOCUS35749</name>
</gene>